<dbReference type="AlphaFoldDB" id="A0A426VB38"/>
<keyword evidence="1" id="KW-0812">Transmembrane</keyword>
<accession>A0A426VB38</accession>
<evidence type="ECO:0000313" key="3">
    <source>
        <dbReference type="Proteomes" id="UP000269265"/>
    </source>
</evidence>
<reference evidence="2 3" key="1">
    <citation type="submission" date="2018-12" db="EMBL/GenBank/DDBJ databases">
        <title>The whole draft genome of Aquabacterium sp. SJQ9.</title>
        <authorList>
            <person name="Sun L."/>
            <person name="Gao X."/>
            <person name="Chen W."/>
            <person name="Huang K."/>
        </authorList>
    </citation>
    <scope>NUCLEOTIDE SEQUENCE [LARGE SCALE GENOMIC DNA]</scope>
    <source>
        <strain evidence="2 3">SJQ9</strain>
    </source>
</reference>
<organism evidence="2 3">
    <name type="scientific">Aquabacterium soli</name>
    <dbReference type="NCBI Taxonomy" id="2493092"/>
    <lineage>
        <taxon>Bacteria</taxon>
        <taxon>Pseudomonadati</taxon>
        <taxon>Pseudomonadota</taxon>
        <taxon>Betaproteobacteria</taxon>
        <taxon>Burkholderiales</taxon>
        <taxon>Aquabacterium</taxon>
    </lineage>
</organism>
<name>A0A426VB38_9BURK</name>
<dbReference type="RefSeq" id="WP_125243768.1">
    <property type="nucleotide sequence ID" value="NZ_RSED01000009.1"/>
</dbReference>
<keyword evidence="1" id="KW-1133">Transmembrane helix</keyword>
<proteinExistence type="predicted"/>
<keyword evidence="1" id="KW-0472">Membrane</keyword>
<keyword evidence="3" id="KW-1185">Reference proteome</keyword>
<protein>
    <submittedName>
        <fullName evidence="2">Uncharacterized protein</fullName>
    </submittedName>
</protein>
<evidence type="ECO:0000256" key="1">
    <source>
        <dbReference type="SAM" id="Phobius"/>
    </source>
</evidence>
<dbReference type="EMBL" id="RSED01000009">
    <property type="protein sequence ID" value="RRS03928.1"/>
    <property type="molecule type" value="Genomic_DNA"/>
</dbReference>
<evidence type="ECO:0000313" key="2">
    <source>
        <dbReference type="EMBL" id="RRS03928.1"/>
    </source>
</evidence>
<sequence length="81" mass="8268">MNHPSTAGPCWSTAALGEPPGTSAMELSGLGEHLALCKGLGGRLLALRCGAQAMHAFSASRFMTTIVVMSTFVLACSLATT</sequence>
<feature type="transmembrane region" description="Helical" evidence="1">
    <location>
        <begin position="62"/>
        <end position="80"/>
    </location>
</feature>
<dbReference type="Proteomes" id="UP000269265">
    <property type="component" value="Unassembled WGS sequence"/>
</dbReference>
<comment type="caution">
    <text evidence="2">The sequence shown here is derived from an EMBL/GenBank/DDBJ whole genome shotgun (WGS) entry which is preliminary data.</text>
</comment>
<gene>
    <name evidence="2" type="ORF">EIP75_13335</name>
</gene>